<evidence type="ECO:0000313" key="1">
    <source>
        <dbReference type="EMBL" id="CAD6343707.1"/>
    </source>
</evidence>
<keyword evidence="2" id="KW-1185">Reference proteome</keyword>
<dbReference type="AlphaFoldDB" id="A0A811SRG2"/>
<sequence length="223" mass="24655">MPQHPTAAPHRLPPLAGRWWPGFGRPHPSLASSALEDERKGEMLFHLVSPKLVDSIRLVKIAQCVYLSMIPLMMIRKVAMPCSLIEAALAFSQCFLSNLLVMCQTNVMAATSEITGISAGQQNPSVPVSQYLHLSYMITRMVQRLSGIAISSPQSEVHIAASECVLDLSKLYRDFPLLDRTEAKFEDELTELCESEKSEQAKTILKECLAILKTLPGVTMTTD</sequence>
<protein>
    <submittedName>
        <fullName evidence="1">Uncharacterized protein</fullName>
    </submittedName>
</protein>
<dbReference type="Proteomes" id="UP000604825">
    <property type="component" value="Unassembled WGS sequence"/>
</dbReference>
<comment type="caution">
    <text evidence="1">The sequence shown here is derived from an EMBL/GenBank/DDBJ whole genome shotgun (WGS) entry which is preliminary data.</text>
</comment>
<dbReference type="OrthoDB" id="785210at2759"/>
<organism evidence="1 2">
    <name type="scientific">Miscanthus lutarioriparius</name>
    <dbReference type="NCBI Taxonomy" id="422564"/>
    <lineage>
        <taxon>Eukaryota</taxon>
        <taxon>Viridiplantae</taxon>
        <taxon>Streptophyta</taxon>
        <taxon>Embryophyta</taxon>
        <taxon>Tracheophyta</taxon>
        <taxon>Spermatophyta</taxon>
        <taxon>Magnoliopsida</taxon>
        <taxon>Liliopsida</taxon>
        <taxon>Poales</taxon>
        <taxon>Poaceae</taxon>
        <taxon>PACMAD clade</taxon>
        <taxon>Panicoideae</taxon>
        <taxon>Andropogonodae</taxon>
        <taxon>Andropogoneae</taxon>
        <taxon>Saccharinae</taxon>
        <taxon>Miscanthus</taxon>
    </lineage>
</organism>
<proteinExistence type="predicted"/>
<accession>A0A811SRG2</accession>
<dbReference type="EMBL" id="CAJGYO010000822">
    <property type="protein sequence ID" value="CAD6343707.1"/>
    <property type="molecule type" value="Genomic_DNA"/>
</dbReference>
<reference evidence="1" key="1">
    <citation type="submission" date="2020-10" db="EMBL/GenBank/DDBJ databases">
        <authorList>
            <person name="Han B."/>
            <person name="Lu T."/>
            <person name="Zhao Q."/>
            <person name="Huang X."/>
            <person name="Zhao Y."/>
        </authorList>
    </citation>
    <scope>NUCLEOTIDE SEQUENCE</scope>
</reference>
<evidence type="ECO:0000313" key="2">
    <source>
        <dbReference type="Proteomes" id="UP000604825"/>
    </source>
</evidence>
<gene>
    <name evidence="1" type="ORF">NCGR_LOCUS67805</name>
</gene>
<name>A0A811SRG2_9POAL</name>